<sequence>MTYPIPSSDRRRFLKDFLEDVVRTLNNPNFETVRYIFPNASFDQMVELYRQKDLLARDFYVAENDLRICREILSFDNIQHFSKTLKIATDLQVICDSLKRWKSTKKFVMDYTMDFSHALMGHWARHYQLMNPDVDNWDWVIPEAMELPSNDYTDYTEPDPDKLPPLPSIFGGIVPEPPEYKPLVNDPSSIVLPYYTPKRTLQDTNNNLYQLKKSMEQKLKDCINNKEEEIINWYSKRLRVVGFSPKTPDSIQQFPFTFRGFSAILREDDLLSFPYLDQFKIPYDMHC</sequence>
<organism evidence="2 3">
    <name type="scientific">Cetraspora pellucida</name>
    <dbReference type="NCBI Taxonomy" id="1433469"/>
    <lineage>
        <taxon>Eukaryota</taxon>
        <taxon>Fungi</taxon>
        <taxon>Fungi incertae sedis</taxon>
        <taxon>Mucoromycota</taxon>
        <taxon>Glomeromycotina</taxon>
        <taxon>Glomeromycetes</taxon>
        <taxon>Diversisporales</taxon>
        <taxon>Gigasporaceae</taxon>
        <taxon>Cetraspora</taxon>
    </lineage>
</organism>
<dbReference type="EMBL" id="CAJVQA010000961">
    <property type="protein sequence ID" value="CAG8497530.1"/>
    <property type="molecule type" value="Genomic_DNA"/>
</dbReference>
<proteinExistence type="predicted"/>
<evidence type="ECO:0000313" key="2">
    <source>
        <dbReference type="EMBL" id="CAG8497530.1"/>
    </source>
</evidence>
<accession>A0A9N8ZIZ1</accession>
<name>A0A9N8ZIZ1_9GLOM</name>
<dbReference type="OrthoDB" id="2320447at2759"/>
<evidence type="ECO:0000256" key="1">
    <source>
        <dbReference type="SAM" id="Coils"/>
    </source>
</evidence>
<protein>
    <submittedName>
        <fullName evidence="2">23935_t:CDS:1</fullName>
    </submittedName>
</protein>
<reference evidence="2" key="1">
    <citation type="submission" date="2021-06" db="EMBL/GenBank/DDBJ databases">
        <authorList>
            <person name="Kallberg Y."/>
            <person name="Tangrot J."/>
            <person name="Rosling A."/>
        </authorList>
    </citation>
    <scope>NUCLEOTIDE SEQUENCE</scope>
    <source>
        <strain evidence="2">FL966</strain>
    </source>
</reference>
<evidence type="ECO:0000313" key="3">
    <source>
        <dbReference type="Proteomes" id="UP000789759"/>
    </source>
</evidence>
<keyword evidence="1" id="KW-0175">Coiled coil</keyword>
<dbReference type="Proteomes" id="UP000789759">
    <property type="component" value="Unassembled WGS sequence"/>
</dbReference>
<feature type="coiled-coil region" evidence="1">
    <location>
        <begin position="198"/>
        <end position="225"/>
    </location>
</feature>
<gene>
    <name evidence="2" type="ORF">CPELLU_LOCUS2289</name>
</gene>
<dbReference type="AlphaFoldDB" id="A0A9N8ZIZ1"/>
<keyword evidence="3" id="KW-1185">Reference proteome</keyword>
<comment type="caution">
    <text evidence="2">The sequence shown here is derived from an EMBL/GenBank/DDBJ whole genome shotgun (WGS) entry which is preliminary data.</text>
</comment>